<dbReference type="CDD" id="cd00027">
    <property type="entry name" value="BRCT"/>
    <property type="match status" value="1"/>
</dbReference>
<dbReference type="PANTHER" id="PTHR28034:SF1">
    <property type="entry name" value="NUCLEOMORPHIN"/>
    <property type="match status" value="1"/>
</dbReference>
<evidence type="ECO:0000259" key="3">
    <source>
        <dbReference type="PROSITE" id="PS50172"/>
    </source>
</evidence>
<accession>F0ZYP4</accession>
<evidence type="ECO:0000313" key="5">
    <source>
        <dbReference type="Proteomes" id="UP000001064"/>
    </source>
</evidence>
<dbReference type="EMBL" id="GL871289">
    <property type="protein sequence ID" value="EGC30938.1"/>
    <property type="molecule type" value="Genomic_DNA"/>
</dbReference>
<dbReference type="VEuPathDB" id="AmoebaDB:DICPUDRAFT_83152"/>
<dbReference type="PANTHER" id="PTHR28034">
    <property type="entry name" value="SET1 COMPLEX COMPONENT SHG1"/>
    <property type="match status" value="1"/>
</dbReference>
<dbReference type="SMART" id="SM00292">
    <property type="entry name" value="BRCT"/>
    <property type="match status" value="1"/>
</dbReference>
<keyword evidence="1" id="KW-0175">Coiled coil</keyword>
<dbReference type="KEGG" id="dpp:DICPUDRAFT_83152"/>
<feature type="region of interest" description="Disordered" evidence="2">
    <location>
        <begin position="401"/>
        <end position="445"/>
    </location>
</feature>
<keyword evidence="5" id="KW-1185">Reference proteome</keyword>
<dbReference type="Gene3D" id="3.40.50.10190">
    <property type="entry name" value="BRCT domain"/>
    <property type="match status" value="1"/>
</dbReference>
<dbReference type="Proteomes" id="UP000001064">
    <property type="component" value="Unassembled WGS sequence"/>
</dbReference>
<dbReference type="RefSeq" id="XP_003292541.1">
    <property type="nucleotide sequence ID" value="XM_003292493.1"/>
</dbReference>
<evidence type="ECO:0000256" key="2">
    <source>
        <dbReference type="SAM" id="MobiDB-lite"/>
    </source>
</evidence>
<evidence type="ECO:0000256" key="1">
    <source>
        <dbReference type="SAM" id="Coils"/>
    </source>
</evidence>
<dbReference type="PROSITE" id="PS50172">
    <property type="entry name" value="BRCT"/>
    <property type="match status" value="1"/>
</dbReference>
<feature type="coiled-coil region" evidence="1">
    <location>
        <begin position="298"/>
        <end position="325"/>
    </location>
</feature>
<dbReference type="InterPro" id="IPR036420">
    <property type="entry name" value="BRCT_dom_sf"/>
</dbReference>
<feature type="domain" description="BRCT" evidence="3">
    <location>
        <begin position="24"/>
        <end position="116"/>
    </location>
</feature>
<sequence>MYNSNNNNQDLSSSTETHQDENQINSKIFENCAFVFDKTINLKRKNQLIKIIKKNGGKSCYSCTKATHLITTKEGYLEKTQKVEQALSLGIPILVKEFVHECVLKKELIPVETFLVSFLTSNVSILSSSQELEVKSNDVYKNMLSPVNKVNLDDNTATTTETTKNSSPIISLIALEEINGNSANTAQCNQQFLEAENQALKDKIKEIEYEFKCYKIEKENLEIEKDLEIKKLKEGQRYNSTVKESLLRDLENRCKEVIDLEFILEEYQARNAKLTDRLKSSNKPDGNDEEKKIIQTKLDQMTTLKIQLDNENTQLNSEIEGLKKLHSLGGHHIFGLENNISSNQESQSKIPINHQSKIPINNQNQTILNEGIKNELEGVKSKKSEKLGARIARFFRCGRSNSGSAKLESNNSNKSSTSKLPSSSLSNNSTSPSTFYKNNNTSPLVPPPHLPPLPAWRYKYISLVLPNSLAKPSSGVQNL</sequence>
<dbReference type="InParanoid" id="F0ZYP4"/>
<organism evidence="4 5">
    <name type="scientific">Dictyostelium purpureum</name>
    <name type="common">Slime mold</name>
    <dbReference type="NCBI Taxonomy" id="5786"/>
    <lineage>
        <taxon>Eukaryota</taxon>
        <taxon>Amoebozoa</taxon>
        <taxon>Evosea</taxon>
        <taxon>Eumycetozoa</taxon>
        <taxon>Dictyostelia</taxon>
        <taxon>Dictyosteliales</taxon>
        <taxon>Dictyosteliaceae</taxon>
        <taxon>Dictyostelium</taxon>
    </lineage>
</organism>
<reference evidence="5" key="1">
    <citation type="journal article" date="2011" name="Genome Biol.">
        <title>Comparative genomics of the social amoebae Dictyostelium discoideum and Dictyostelium purpureum.</title>
        <authorList>
            <consortium name="US DOE Joint Genome Institute (JGI-PGF)"/>
            <person name="Sucgang R."/>
            <person name="Kuo A."/>
            <person name="Tian X."/>
            <person name="Salerno W."/>
            <person name="Parikh A."/>
            <person name="Feasley C.L."/>
            <person name="Dalin E."/>
            <person name="Tu H."/>
            <person name="Huang E."/>
            <person name="Barry K."/>
            <person name="Lindquist E."/>
            <person name="Shapiro H."/>
            <person name="Bruce D."/>
            <person name="Schmutz J."/>
            <person name="Salamov A."/>
            <person name="Fey P."/>
            <person name="Gaudet P."/>
            <person name="Anjard C."/>
            <person name="Babu M.M."/>
            <person name="Basu S."/>
            <person name="Bushmanova Y."/>
            <person name="van der Wel H."/>
            <person name="Katoh-Kurasawa M."/>
            <person name="Dinh C."/>
            <person name="Coutinho P.M."/>
            <person name="Saito T."/>
            <person name="Elias M."/>
            <person name="Schaap P."/>
            <person name="Kay R.R."/>
            <person name="Henrissat B."/>
            <person name="Eichinger L."/>
            <person name="Rivero F."/>
            <person name="Putnam N.H."/>
            <person name="West C.M."/>
            <person name="Loomis W.F."/>
            <person name="Chisholm R.L."/>
            <person name="Shaulsky G."/>
            <person name="Strassmann J.E."/>
            <person name="Queller D.C."/>
            <person name="Kuspa A."/>
            <person name="Grigoriev I.V."/>
        </authorList>
    </citation>
    <scope>NUCLEOTIDE SEQUENCE [LARGE SCALE GENOMIC DNA]</scope>
    <source>
        <strain evidence="5">QSDP1</strain>
    </source>
</reference>
<gene>
    <name evidence="4" type="ORF">DICPUDRAFT_83152</name>
</gene>
<dbReference type="AlphaFoldDB" id="F0ZYP4"/>
<dbReference type="Pfam" id="PF00533">
    <property type="entry name" value="BRCT"/>
    <property type="match status" value="1"/>
</dbReference>
<proteinExistence type="predicted"/>
<name>F0ZYP4_DICPU</name>
<feature type="coiled-coil region" evidence="1">
    <location>
        <begin position="183"/>
        <end position="224"/>
    </location>
</feature>
<dbReference type="InterPro" id="IPR001357">
    <property type="entry name" value="BRCT_dom"/>
</dbReference>
<dbReference type="eggNOG" id="ENOG502QPQ7">
    <property type="taxonomic scope" value="Eukaryota"/>
</dbReference>
<evidence type="ECO:0000313" key="4">
    <source>
        <dbReference type="EMBL" id="EGC30938.1"/>
    </source>
</evidence>
<dbReference type="OrthoDB" id="21306at2759"/>
<protein>
    <recommendedName>
        <fullName evidence="3">BRCT domain-containing protein</fullName>
    </recommendedName>
</protein>
<dbReference type="STRING" id="5786.F0ZYP4"/>
<dbReference type="FunFam" id="3.40.50.10190:FF:000245">
    <property type="entry name" value="Nucleomorphin"/>
    <property type="match status" value="1"/>
</dbReference>
<dbReference type="GeneID" id="10508413"/>
<feature type="compositionally biased region" description="Low complexity" evidence="2">
    <location>
        <begin position="409"/>
        <end position="433"/>
    </location>
</feature>
<dbReference type="SUPFAM" id="SSF52113">
    <property type="entry name" value="BRCT domain"/>
    <property type="match status" value="1"/>
</dbReference>